<proteinExistence type="predicted"/>
<organism evidence="2 3">
    <name type="scientific">Chondromyces apiculatus DSM 436</name>
    <dbReference type="NCBI Taxonomy" id="1192034"/>
    <lineage>
        <taxon>Bacteria</taxon>
        <taxon>Pseudomonadati</taxon>
        <taxon>Myxococcota</taxon>
        <taxon>Polyangia</taxon>
        <taxon>Polyangiales</taxon>
        <taxon>Polyangiaceae</taxon>
        <taxon>Chondromyces</taxon>
    </lineage>
</organism>
<dbReference type="AlphaFoldDB" id="A0A017T6S2"/>
<evidence type="ECO:0008006" key="4">
    <source>
        <dbReference type="Google" id="ProtNLM"/>
    </source>
</evidence>
<evidence type="ECO:0000256" key="1">
    <source>
        <dbReference type="SAM" id="MobiDB-lite"/>
    </source>
</evidence>
<comment type="caution">
    <text evidence="2">The sequence shown here is derived from an EMBL/GenBank/DDBJ whole genome shotgun (WGS) entry which is preliminary data.</text>
</comment>
<keyword evidence="3" id="KW-1185">Reference proteome</keyword>
<feature type="region of interest" description="Disordered" evidence="1">
    <location>
        <begin position="1"/>
        <end position="22"/>
    </location>
</feature>
<accession>A0A017T6S2</accession>
<evidence type="ECO:0000313" key="3">
    <source>
        <dbReference type="Proteomes" id="UP000019678"/>
    </source>
</evidence>
<sequence length="55" mass="5822">MGYEACGTLQSQRATASTAPAVVRGRDHSMHVEVIVEPGGKGIVTGYPTNRPRNP</sequence>
<gene>
    <name evidence="2" type="ORF">CAP_3769</name>
</gene>
<feature type="compositionally biased region" description="Polar residues" evidence="1">
    <location>
        <begin position="8"/>
        <end position="18"/>
    </location>
</feature>
<dbReference type="EMBL" id="ASRX01000028">
    <property type="protein sequence ID" value="EYF04958.1"/>
    <property type="molecule type" value="Genomic_DNA"/>
</dbReference>
<reference evidence="2 3" key="1">
    <citation type="submission" date="2013-05" db="EMBL/GenBank/DDBJ databases">
        <title>Genome assembly of Chondromyces apiculatus DSM 436.</title>
        <authorList>
            <person name="Sharma G."/>
            <person name="Khatri I."/>
            <person name="Kaur C."/>
            <person name="Mayilraj S."/>
            <person name="Subramanian S."/>
        </authorList>
    </citation>
    <scope>NUCLEOTIDE SEQUENCE [LARGE SCALE GENOMIC DNA]</scope>
    <source>
        <strain evidence="2 3">DSM 436</strain>
    </source>
</reference>
<protein>
    <recommendedName>
        <fullName evidence="4">Bacterial EndoU nuclease domain-containing protein</fullName>
    </recommendedName>
</protein>
<dbReference type="Proteomes" id="UP000019678">
    <property type="component" value="Unassembled WGS sequence"/>
</dbReference>
<evidence type="ECO:0000313" key="2">
    <source>
        <dbReference type="EMBL" id="EYF04958.1"/>
    </source>
</evidence>
<name>A0A017T6S2_9BACT</name>